<dbReference type="EMBL" id="GBRH01161217">
    <property type="protein sequence ID" value="JAE36679.1"/>
    <property type="molecule type" value="Transcribed_RNA"/>
</dbReference>
<reference evidence="1" key="2">
    <citation type="journal article" date="2015" name="Data Brief">
        <title>Shoot transcriptome of the giant reed, Arundo donax.</title>
        <authorList>
            <person name="Barrero R.A."/>
            <person name="Guerrero F.D."/>
            <person name="Moolhuijzen P."/>
            <person name="Goolsby J.A."/>
            <person name="Tidwell J."/>
            <person name="Bellgard S.E."/>
            <person name="Bellgard M.I."/>
        </authorList>
    </citation>
    <scope>NUCLEOTIDE SEQUENCE</scope>
    <source>
        <tissue evidence="1">Shoot tissue taken approximately 20 cm above the soil surface</tissue>
    </source>
</reference>
<reference evidence="1" key="1">
    <citation type="submission" date="2014-09" db="EMBL/GenBank/DDBJ databases">
        <authorList>
            <person name="Magalhaes I.L.F."/>
            <person name="Oliveira U."/>
            <person name="Santos F.R."/>
            <person name="Vidigal T.H.D.A."/>
            <person name="Brescovit A.D."/>
            <person name="Santos A.J."/>
        </authorList>
    </citation>
    <scope>NUCLEOTIDE SEQUENCE</scope>
    <source>
        <tissue evidence="1">Shoot tissue taken approximately 20 cm above the soil surface</tissue>
    </source>
</reference>
<protein>
    <submittedName>
        <fullName evidence="1">Uncharacterized protein</fullName>
    </submittedName>
</protein>
<organism evidence="1">
    <name type="scientific">Arundo donax</name>
    <name type="common">Giant reed</name>
    <name type="synonym">Donax arundinaceus</name>
    <dbReference type="NCBI Taxonomy" id="35708"/>
    <lineage>
        <taxon>Eukaryota</taxon>
        <taxon>Viridiplantae</taxon>
        <taxon>Streptophyta</taxon>
        <taxon>Embryophyta</taxon>
        <taxon>Tracheophyta</taxon>
        <taxon>Spermatophyta</taxon>
        <taxon>Magnoliopsida</taxon>
        <taxon>Liliopsida</taxon>
        <taxon>Poales</taxon>
        <taxon>Poaceae</taxon>
        <taxon>PACMAD clade</taxon>
        <taxon>Arundinoideae</taxon>
        <taxon>Arundineae</taxon>
        <taxon>Arundo</taxon>
    </lineage>
</organism>
<name>A0A0A9HLH6_ARUDO</name>
<evidence type="ECO:0000313" key="1">
    <source>
        <dbReference type="EMBL" id="JAE36679.1"/>
    </source>
</evidence>
<accession>A0A0A9HLH6</accession>
<dbReference type="AlphaFoldDB" id="A0A0A9HLH6"/>
<proteinExistence type="predicted"/>
<sequence length="32" mass="3520">MCLEPLKRPSLQPRLRTLGCSTASTISDRMAS</sequence>